<dbReference type="FunFam" id="3.40.1180.10:FF:000005">
    <property type="entry name" value="Alkyl transferase"/>
    <property type="match status" value="1"/>
</dbReference>
<dbReference type="Gene3D" id="1.20.1060.20">
    <property type="match status" value="1"/>
</dbReference>
<evidence type="ECO:0000313" key="14">
    <source>
        <dbReference type="Proteomes" id="UP000707451"/>
    </source>
</evidence>
<dbReference type="CDD" id="cd03273">
    <property type="entry name" value="ABC_SMC2_euk"/>
    <property type="match status" value="1"/>
</dbReference>
<dbReference type="InterPro" id="IPR036424">
    <property type="entry name" value="UPP_synth-like_sf"/>
</dbReference>
<dbReference type="InterPro" id="IPR003395">
    <property type="entry name" value="RecF/RecN/SMC_N"/>
</dbReference>
<keyword evidence="3" id="KW-0808">Transferase</keyword>
<evidence type="ECO:0000313" key="13">
    <source>
        <dbReference type="EMBL" id="KAG9071728.1"/>
    </source>
</evidence>
<dbReference type="InterPro" id="IPR010935">
    <property type="entry name" value="SMC_hinge"/>
</dbReference>
<feature type="coiled-coil region" evidence="10">
    <location>
        <begin position="986"/>
        <end position="1091"/>
    </location>
</feature>
<evidence type="ECO:0000256" key="1">
    <source>
        <dbReference type="ARBA" id="ARBA00004123"/>
    </source>
</evidence>
<reference evidence="13" key="1">
    <citation type="submission" date="2021-06" db="EMBL/GenBank/DDBJ databases">
        <title>Genome Sequence of Mortierella hyaline Strain SCG-10, a Cold-Adapted, Nitrate-Reducing Fungus Isolated from Soil in Minnesota, USA.</title>
        <authorList>
            <person name="Aldossari N."/>
        </authorList>
    </citation>
    <scope>NUCLEOTIDE SEQUENCE</scope>
    <source>
        <strain evidence="13">SCG-10</strain>
    </source>
</reference>
<feature type="coiled-coil region" evidence="10">
    <location>
        <begin position="1117"/>
        <end position="1242"/>
    </location>
</feature>
<dbReference type="FunFam" id="3.40.50.300:FF:000385">
    <property type="entry name" value="Structural maintenance of chromosomes 2"/>
    <property type="match status" value="1"/>
</dbReference>
<feature type="domain" description="SMC hinge" evidence="12">
    <location>
        <begin position="824"/>
        <end position="945"/>
    </location>
</feature>
<dbReference type="GO" id="GO:0005524">
    <property type="term" value="F:ATP binding"/>
    <property type="evidence" value="ECO:0007669"/>
    <property type="project" value="UniProtKB-KW"/>
</dbReference>
<evidence type="ECO:0000256" key="2">
    <source>
        <dbReference type="ARBA" id="ARBA00005231"/>
    </source>
</evidence>
<dbReference type="GO" id="GO:0016887">
    <property type="term" value="F:ATP hydrolysis activity"/>
    <property type="evidence" value="ECO:0007669"/>
    <property type="project" value="InterPro"/>
</dbReference>
<comment type="subcellular location">
    <subcellularLocation>
        <location evidence="1">Nucleus</location>
    </subcellularLocation>
</comment>
<dbReference type="Proteomes" id="UP000707451">
    <property type="component" value="Unassembled WGS sequence"/>
</dbReference>
<dbReference type="InterPro" id="IPR001441">
    <property type="entry name" value="UPP_synth-like"/>
</dbReference>
<evidence type="ECO:0000256" key="5">
    <source>
        <dbReference type="ARBA" id="ARBA00022840"/>
    </source>
</evidence>
<evidence type="ECO:0000256" key="3">
    <source>
        <dbReference type="ARBA" id="ARBA00022679"/>
    </source>
</evidence>
<organism evidence="13 14">
    <name type="scientific">Linnemannia hyalina</name>
    <dbReference type="NCBI Taxonomy" id="64524"/>
    <lineage>
        <taxon>Eukaryota</taxon>
        <taxon>Fungi</taxon>
        <taxon>Fungi incertae sedis</taxon>
        <taxon>Mucoromycota</taxon>
        <taxon>Mortierellomycotina</taxon>
        <taxon>Mortierellomycetes</taxon>
        <taxon>Mortierellales</taxon>
        <taxon>Mortierellaceae</taxon>
        <taxon>Linnemannia</taxon>
    </lineage>
</organism>
<gene>
    <name evidence="13" type="primary">SMC2</name>
    <name evidence="13" type="ORF">KI688_005943</name>
</gene>
<dbReference type="Gene3D" id="3.30.70.1620">
    <property type="match status" value="1"/>
</dbReference>
<dbReference type="GO" id="GO:0005694">
    <property type="term" value="C:chromosome"/>
    <property type="evidence" value="ECO:0007669"/>
    <property type="project" value="InterPro"/>
</dbReference>
<keyword evidence="5" id="KW-0067">ATP-binding</keyword>
<feature type="compositionally biased region" description="Basic and acidic residues" evidence="11">
    <location>
        <begin position="1489"/>
        <end position="1498"/>
    </location>
</feature>
<accession>A0A9P7Y4N3</accession>
<keyword evidence="4" id="KW-0547">Nucleotide-binding</keyword>
<comment type="similarity">
    <text evidence="2">Belongs to the SMC family. SMC2 subfamily.</text>
</comment>
<keyword evidence="9" id="KW-0131">Cell cycle</keyword>
<dbReference type="InterPro" id="IPR027417">
    <property type="entry name" value="P-loop_NTPase"/>
</dbReference>
<sequence length="1514" mass="170907">MRAVAIKALQCGSIPKHIGLIMDGNRRYGRKVHVGNGKGYYLGYETLEEILAVCMEMGVKVVTVYAFSIENFKRPADQVETLMELAKTKLAELCEQSELVRQYGIGIRVLGDTSLLPDDVRKVIRKAVDLTKKNNRAILNMCFPYTSREELTMATRSLVSGIEAHDLNPSDISTSVLEESLYTRSCPPMDILIRTSGEIRLSDFMLWQSSRACHVEFVDCFWPEFTFWKLLPILLRYQLRAISIAQSRTEYGRGEGTGEEEDDDSEAVLLNTDVIKAQEAPLEQEQGFVMMSQRNSSESTLVTCEMDETLGAEPPCGPMLEKKQRELIIDGFKSYATRTSIPGWDPSFNAITGLNGSGKSNVLDAICFVLGITNWSQVRASNIQDLIYKRGQAGVTKATVTVVFDNNDPKQCPVGFESFKQITVTRQNVVQNLFQSVQLNINNPHFLIMQGRITKVLNMKPPEVLAMIEEAAGTRMFEERKEKALKTIAKKDKKVAEITQLLAEEIVPKLDKLRGEKRAYLEFQKTQTEIERLSRIVVSYDYTRYEQRYSKAKDDYEAKMALTTQTSEDIQQLQLAISNIGRDIESITTNRLKEMTLGGKFQTLDATVKDLSKDLVKVKTQRDLKGKEEKEEEHNRASLIKSQKETEKSKQEKLTEFEKLKVTYNDLKREYDKQQEQVRMNEELIQTLSTGVAAEEGHENGYMEQLQRVKATVAQETTLVEQSKLKLKHLDVDLVEKRKQAAAAQRSNKGLSEALEAAKHQVRQYEDALRRQTFDPEKERALLIEKASQAEAMAKISEQIEFMSRKLSRLDFQYYNPTPNFDRSAVKGLVAELFTVPPAHSHAATALEICAGGRLYQVVVDNEVVGSQLLKNGKLRKRVTIIPLNKIQAFRAHAQKITTAQQLAPGKVDLALTLIGFDQHLETAMAYIFGNTLICADAATAKKVTFHQDVRMKSVTLEGDVYDPSGTLQGGSKASGDGILTSLQEMHGLKSKLVNHRQRLQELDRELASLSKEGRVYAEAKQKLELKTHELRLCEQQLSASEHVQLLEKVEQLEKDLETTKAAIEEGNVRKNDAVRRCQEIEMEMKDFKSNKDGKLQELMQNHARAKAKLVKDAPRVKAMQREHQTLELELEQLEKDVRMATQELSESDTLIASLKSDRDHLQAEIKTLETALEKAQAEFEREKAQLSAYDEELKDLEALAKVKAETLADNRLELQNIAHETDRLAKEKQGMLKTIKELEEEHDWIVDQRHLFGQSNGLYDFATQNPSESRKKLKQLDEKHSSMKNKVNPKVMTMLESQEKRETSLKQMLATVQRDKTKIEDTIVTLDNYKYETLERTYTKVNGDFGAIFGDLLPGNDAKLQLLEGQNITGGLEVKVCLGGVWKSSLTELSGGQRSLIALALILSLLQFKPAPMYILDEVDAALDLSHTQNIGQLLRTRFKGSQFIVVSLKEGMFNNANVLFKARFREGISIVENQSRTSKGSSSTSGRRVEAGKENEALSSSSSHTGAKRIKL</sequence>
<feature type="region of interest" description="Disordered" evidence="11">
    <location>
        <begin position="622"/>
        <end position="652"/>
    </location>
</feature>
<dbReference type="Pfam" id="PF01255">
    <property type="entry name" value="Prenyltransf"/>
    <property type="match status" value="1"/>
</dbReference>
<feature type="coiled-coil region" evidence="10">
    <location>
        <begin position="741"/>
        <end position="775"/>
    </location>
</feature>
<dbReference type="NCBIfam" id="TIGR00055">
    <property type="entry name" value="uppS"/>
    <property type="match status" value="1"/>
</dbReference>
<dbReference type="OrthoDB" id="10255539at2759"/>
<dbReference type="InterPro" id="IPR018520">
    <property type="entry name" value="UPP_synth-like_CS"/>
</dbReference>
<evidence type="ECO:0000256" key="7">
    <source>
        <dbReference type="ARBA" id="ARBA00023054"/>
    </source>
</evidence>
<dbReference type="GO" id="GO:0016765">
    <property type="term" value="F:transferase activity, transferring alkyl or aryl (other than methyl) groups"/>
    <property type="evidence" value="ECO:0007669"/>
    <property type="project" value="InterPro"/>
</dbReference>
<dbReference type="Gene3D" id="3.40.1180.10">
    <property type="entry name" value="Decaprenyl diphosphate synthase-like"/>
    <property type="match status" value="1"/>
</dbReference>
<evidence type="ECO:0000256" key="6">
    <source>
        <dbReference type="ARBA" id="ARBA00022842"/>
    </source>
</evidence>
<dbReference type="PANTHER" id="PTHR43977">
    <property type="entry name" value="STRUCTURAL MAINTENANCE OF CHROMOSOMES PROTEIN 3"/>
    <property type="match status" value="1"/>
</dbReference>
<feature type="region of interest" description="Disordered" evidence="11">
    <location>
        <begin position="1477"/>
        <end position="1514"/>
    </location>
</feature>
<evidence type="ECO:0000256" key="11">
    <source>
        <dbReference type="SAM" id="MobiDB-lite"/>
    </source>
</evidence>
<keyword evidence="7 10" id="KW-0175">Coiled coil</keyword>
<evidence type="ECO:0000256" key="8">
    <source>
        <dbReference type="ARBA" id="ARBA00023067"/>
    </source>
</evidence>
<dbReference type="EMBL" id="JAHRHY010000002">
    <property type="protein sequence ID" value="KAG9071728.1"/>
    <property type="molecule type" value="Genomic_DNA"/>
</dbReference>
<protein>
    <submittedName>
        <fullName evidence="13">Structural maintenance of chromosomes protein 2</fullName>
    </submittedName>
</protein>
<dbReference type="GO" id="GO:0030261">
    <property type="term" value="P:chromosome condensation"/>
    <property type="evidence" value="ECO:0007669"/>
    <property type="project" value="UniProtKB-KW"/>
</dbReference>
<feature type="compositionally biased region" description="Low complexity" evidence="11">
    <location>
        <begin position="1477"/>
        <end position="1488"/>
    </location>
</feature>
<dbReference type="Gene3D" id="3.40.50.300">
    <property type="entry name" value="P-loop containing nucleotide triphosphate hydrolases"/>
    <property type="match status" value="2"/>
</dbReference>
<evidence type="ECO:0000259" key="12">
    <source>
        <dbReference type="SMART" id="SM00968"/>
    </source>
</evidence>
<dbReference type="PROSITE" id="PS01066">
    <property type="entry name" value="UPP_SYNTHASE"/>
    <property type="match status" value="1"/>
</dbReference>
<dbReference type="Pfam" id="PF02463">
    <property type="entry name" value="SMC_N"/>
    <property type="match status" value="2"/>
</dbReference>
<comment type="caution">
    <text evidence="13">The sequence shown here is derived from an EMBL/GenBank/DDBJ whole genome shotgun (WGS) entry which is preliminary data.</text>
</comment>
<dbReference type="InterPro" id="IPR027120">
    <property type="entry name" value="Smc2_ABC"/>
</dbReference>
<keyword evidence="6" id="KW-0460">Magnesium</keyword>
<name>A0A9P7Y4N3_9FUNG</name>
<dbReference type="GO" id="GO:0007059">
    <property type="term" value="P:chromosome segregation"/>
    <property type="evidence" value="ECO:0007669"/>
    <property type="project" value="UniProtKB-ARBA"/>
</dbReference>
<dbReference type="Gene3D" id="1.10.287.1490">
    <property type="match status" value="1"/>
</dbReference>
<evidence type="ECO:0000256" key="10">
    <source>
        <dbReference type="SAM" id="Coils"/>
    </source>
</evidence>
<evidence type="ECO:0000256" key="4">
    <source>
        <dbReference type="ARBA" id="ARBA00022741"/>
    </source>
</evidence>
<dbReference type="GO" id="GO:0005634">
    <property type="term" value="C:nucleus"/>
    <property type="evidence" value="ECO:0007669"/>
    <property type="project" value="UniProtKB-SubCell"/>
</dbReference>
<dbReference type="SUPFAM" id="SSF64005">
    <property type="entry name" value="Undecaprenyl diphosphate synthase"/>
    <property type="match status" value="1"/>
</dbReference>
<dbReference type="CDD" id="cd00475">
    <property type="entry name" value="Cis_IPPS"/>
    <property type="match status" value="1"/>
</dbReference>
<proteinExistence type="inferred from homology"/>
<dbReference type="SUPFAM" id="SSF75553">
    <property type="entry name" value="Smc hinge domain"/>
    <property type="match status" value="1"/>
</dbReference>
<keyword evidence="8" id="KW-0226">DNA condensation</keyword>
<dbReference type="Pfam" id="PF06470">
    <property type="entry name" value="SMC_hinge"/>
    <property type="match status" value="1"/>
</dbReference>
<dbReference type="SMART" id="SM00968">
    <property type="entry name" value="SMC_hinge"/>
    <property type="match status" value="1"/>
</dbReference>
<dbReference type="SUPFAM" id="SSF52540">
    <property type="entry name" value="P-loop containing nucleoside triphosphate hydrolases"/>
    <property type="match status" value="1"/>
</dbReference>
<dbReference type="InterPro" id="IPR036277">
    <property type="entry name" value="SMC_hinge_sf"/>
</dbReference>
<keyword evidence="14" id="KW-1185">Reference proteome</keyword>
<evidence type="ECO:0000256" key="9">
    <source>
        <dbReference type="ARBA" id="ARBA00023306"/>
    </source>
</evidence>
<dbReference type="HAMAP" id="MF_01139">
    <property type="entry name" value="ISPT"/>
    <property type="match status" value="1"/>
</dbReference>